<evidence type="ECO:0000313" key="2">
    <source>
        <dbReference type="Proteomes" id="UP000276133"/>
    </source>
</evidence>
<organism evidence="1 2">
    <name type="scientific">Brachionus plicatilis</name>
    <name type="common">Marine rotifer</name>
    <name type="synonym">Brachionus muelleri</name>
    <dbReference type="NCBI Taxonomy" id="10195"/>
    <lineage>
        <taxon>Eukaryota</taxon>
        <taxon>Metazoa</taxon>
        <taxon>Spiralia</taxon>
        <taxon>Gnathifera</taxon>
        <taxon>Rotifera</taxon>
        <taxon>Eurotatoria</taxon>
        <taxon>Monogononta</taxon>
        <taxon>Pseudotrocha</taxon>
        <taxon>Ploima</taxon>
        <taxon>Brachionidae</taxon>
        <taxon>Brachionus</taxon>
    </lineage>
</organism>
<comment type="caution">
    <text evidence="1">The sequence shown here is derived from an EMBL/GenBank/DDBJ whole genome shotgun (WGS) entry which is preliminary data.</text>
</comment>
<proteinExistence type="predicted"/>
<name>A0A3M7Q207_BRAPC</name>
<sequence>MVNTSLFVTNHEYKRNYHIEKASPEVLEKQWSNSSIRTYKKYDRVPRMSKGSRRLNGLEVLPRRRPIPKFEQHKTDLDYDEEGYEIKRVKIGRENFTRVSHQL</sequence>
<dbReference type="OrthoDB" id="10133664at2759"/>
<dbReference type="Proteomes" id="UP000276133">
    <property type="component" value="Unassembled WGS sequence"/>
</dbReference>
<dbReference type="AlphaFoldDB" id="A0A3M7Q207"/>
<accession>A0A3M7Q207</accession>
<dbReference type="EMBL" id="REGN01007715">
    <property type="protein sequence ID" value="RNA05460.1"/>
    <property type="molecule type" value="Genomic_DNA"/>
</dbReference>
<reference evidence="1 2" key="1">
    <citation type="journal article" date="2018" name="Sci. Rep.">
        <title>Genomic signatures of local adaptation to the degree of environmental predictability in rotifers.</title>
        <authorList>
            <person name="Franch-Gras L."/>
            <person name="Hahn C."/>
            <person name="Garcia-Roger E.M."/>
            <person name="Carmona M.J."/>
            <person name="Serra M."/>
            <person name="Gomez A."/>
        </authorList>
    </citation>
    <scope>NUCLEOTIDE SEQUENCE [LARGE SCALE GENOMIC DNA]</scope>
    <source>
        <strain evidence="1">HYR1</strain>
    </source>
</reference>
<gene>
    <name evidence="1" type="ORF">BpHYR1_022189</name>
</gene>
<protein>
    <submittedName>
        <fullName evidence="1">Uncharacterized protein</fullName>
    </submittedName>
</protein>
<evidence type="ECO:0000313" key="1">
    <source>
        <dbReference type="EMBL" id="RNA05460.1"/>
    </source>
</evidence>
<keyword evidence="2" id="KW-1185">Reference proteome</keyword>